<dbReference type="SUPFAM" id="SSF46785">
    <property type="entry name" value="Winged helix' DNA-binding domain"/>
    <property type="match status" value="1"/>
</dbReference>
<proteinExistence type="predicted"/>
<evidence type="ECO:0000256" key="3">
    <source>
        <dbReference type="ARBA" id="ARBA00023163"/>
    </source>
</evidence>
<dbReference type="Pfam" id="PF12802">
    <property type="entry name" value="MarR_2"/>
    <property type="match status" value="1"/>
</dbReference>
<protein>
    <submittedName>
        <fullName evidence="5">MarR family transcriptional regulator</fullName>
    </submittedName>
</protein>
<dbReference type="GO" id="GO:0006950">
    <property type="term" value="P:response to stress"/>
    <property type="evidence" value="ECO:0007669"/>
    <property type="project" value="TreeGrafter"/>
</dbReference>
<dbReference type="Proteomes" id="UP000422569">
    <property type="component" value="Chromosome"/>
</dbReference>
<dbReference type="Gene3D" id="1.10.10.10">
    <property type="entry name" value="Winged helix-like DNA-binding domain superfamily/Winged helix DNA-binding domain"/>
    <property type="match status" value="1"/>
</dbReference>
<feature type="domain" description="HTH marR-type" evidence="4">
    <location>
        <begin position="9"/>
        <end position="141"/>
    </location>
</feature>
<dbReference type="PROSITE" id="PS50995">
    <property type="entry name" value="HTH_MARR_2"/>
    <property type="match status" value="1"/>
</dbReference>
<dbReference type="PRINTS" id="PR00598">
    <property type="entry name" value="HTHMARR"/>
</dbReference>
<dbReference type="GO" id="GO:0003677">
    <property type="term" value="F:DNA binding"/>
    <property type="evidence" value="ECO:0007669"/>
    <property type="project" value="UniProtKB-KW"/>
</dbReference>
<dbReference type="InterPro" id="IPR036388">
    <property type="entry name" value="WH-like_DNA-bd_sf"/>
</dbReference>
<gene>
    <name evidence="5" type="ORF">F7D14_12120</name>
</gene>
<evidence type="ECO:0000313" key="5">
    <source>
        <dbReference type="EMBL" id="QGM98149.1"/>
    </source>
</evidence>
<dbReference type="PROSITE" id="PS01117">
    <property type="entry name" value="HTH_MARR_1"/>
    <property type="match status" value="1"/>
</dbReference>
<dbReference type="InterPro" id="IPR039422">
    <property type="entry name" value="MarR/SlyA-like"/>
</dbReference>
<evidence type="ECO:0000259" key="4">
    <source>
        <dbReference type="PROSITE" id="PS50995"/>
    </source>
</evidence>
<dbReference type="PANTHER" id="PTHR33164">
    <property type="entry name" value="TRANSCRIPTIONAL REGULATOR, MARR FAMILY"/>
    <property type="match status" value="1"/>
</dbReference>
<name>A0A6B8M937_9HYPH</name>
<dbReference type="InterPro" id="IPR023187">
    <property type="entry name" value="Tscrpt_reg_MarR-type_CS"/>
</dbReference>
<keyword evidence="2" id="KW-0238">DNA-binding</keyword>
<dbReference type="InterPro" id="IPR000835">
    <property type="entry name" value="HTH_MarR-typ"/>
</dbReference>
<evidence type="ECO:0000256" key="1">
    <source>
        <dbReference type="ARBA" id="ARBA00023015"/>
    </source>
</evidence>
<sequence>MSTRVPELTDHLGYWLRQVSNHVSHGFARKLADKDVTVAEWGLLRMLYERKPCAPSQLAQEMSLTRGAVTKLADRLIAKGLIIREASAEDGRAQTLRLTAKGARFAPALAALADKNEIECFAHLSAADRRALKRILSETVARLGLTKMPLD</sequence>
<accession>A0A6B8M937</accession>
<keyword evidence="1" id="KW-0805">Transcription regulation</keyword>
<evidence type="ECO:0000313" key="6">
    <source>
        <dbReference type="Proteomes" id="UP000422569"/>
    </source>
</evidence>
<dbReference type="AlphaFoldDB" id="A0A6B8M937"/>
<reference evidence="5 6" key="1">
    <citation type="submission" date="2019-09" db="EMBL/GenBank/DDBJ databases">
        <title>Isolation and complete genome sequencing of Methylocystis species.</title>
        <authorList>
            <person name="Rumah B.L."/>
            <person name="Stead C.E."/>
            <person name="Stevens B.C."/>
            <person name="Minton N.P."/>
            <person name="Grosse-Honebrink A."/>
            <person name="Zhang Y."/>
        </authorList>
    </citation>
    <scope>NUCLEOTIDE SEQUENCE [LARGE SCALE GENOMIC DNA]</scope>
    <source>
        <strain evidence="5 6">BRCS2</strain>
    </source>
</reference>
<dbReference type="InterPro" id="IPR036390">
    <property type="entry name" value="WH_DNA-bd_sf"/>
</dbReference>
<dbReference type="SMART" id="SM00347">
    <property type="entry name" value="HTH_MARR"/>
    <property type="match status" value="1"/>
</dbReference>
<dbReference type="PANTHER" id="PTHR33164:SF43">
    <property type="entry name" value="HTH-TYPE TRANSCRIPTIONAL REPRESSOR YETL"/>
    <property type="match status" value="1"/>
</dbReference>
<dbReference type="RefSeq" id="WP_016920287.1">
    <property type="nucleotide sequence ID" value="NZ_CP044331.1"/>
</dbReference>
<dbReference type="GO" id="GO:0003700">
    <property type="term" value="F:DNA-binding transcription factor activity"/>
    <property type="evidence" value="ECO:0007669"/>
    <property type="project" value="InterPro"/>
</dbReference>
<keyword evidence="3" id="KW-0804">Transcription</keyword>
<dbReference type="EMBL" id="CP044331">
    <property type="protein sequence ID" value="QGM98149.1"/>
    <property type="molecule type" value="Genomic_DNA"/>
</dbReference>
<dbReference type="KEGG" id="mpar:F7D14_12120"/>
<organism evidence="5 6">
    <name type="scientific">Methylocystis parvus</name>
    <dbReference type="NCBI Taxonomy" id="134"/>
    <lineage>
        <taxon>Bacteria</taxon>
        <taxon>Pseudomonadati</taxon>
        <taxon>Pseudomonadota</taxon>
        <taxon>Alphaproteobacteria</taxon>
        <taxon>Hyphomicrobiales</taxon>
        <taxon>Methylocystaceae</taxon>
        <taxon>Methylocystis</taxon>
    </lineage>
</organism>
<keyword evidence="6" id="KW-1185">Reference proteome</keyword>
<evidence type="ECO:0000256" key="2">
    <source>
        <dbReference type="ARBA" id="ARBA00023125"/>
    </source>
</evidence>